<dbReference type="AlphaFoldDB" id="O68058"/>
<organism evidence="2">
    <name type="scientific">Rhodobacter capsulatus</name>
    <name type="common">Rhodopseudomonas capsulata</name>
    <dbReference type="NCBI Taxonomy" id="1061"/>
    <lineage>
        <taxon>Bacteria</taxon>
        <taxon>Pseudomonadati</taxon>
        <taxon>Pseudomonadota</taxon>
        <taxon>Alphaproteobacteria</taxon>
        <taxon>Rhodobacterales</taxon>
        <taxon>Rhodobacter group</taxon>
        <taxon>Rhodobacter</taxon>
    </lineage>
</organism>
<reference evidence="2" key="1">
    <citation type="journal article" date="1997" name="Proc. Natl. Acad. Sci. U.S.A.">
        <title>Sequence of a 189-kb segment of the chromosome of Rhodobacter capsulatus SB1003.</title>
        <authorList>
            <person name="Vlcek C."/>
            <person name="Paces V."/>
            <person name="Maltsev N."/>
            <person name="Paces J."/>
            <person name="Haselkorn R."/>
            <person name="Fonstein M."/>
        </authorList>
    </citation>
    <scope>NUCLEOTIDE SEQUENCE</scope>
    <source>
        <strain evidence="2">SB1003</strain>
    </source>
</reference>
<dbReference type="EMBL" id="AF010496">
    <property type="protein sequence ID" value="AAC16144.1"/>
    <property type="molecule type" value="Genomic_DNA"/>
</dbReference>
<accession>O68058</accession>
<dbReference type="PIR" id="T03491">
    <property type="entry name" value="T03491"/>
</dbReference>
<feature type="region of interest" description="Disordered" evidence="1">
    <location>
        <begin position="117"/>
        <end position="137"/>
    </location>
</feature>
<feature type="compositionally biased region" description="Basic residues" evidence="1">
    <location>
        <begin position="124"/>
        <end position="137"/>
    </location>
</feature>
<evidence type="ECO:0000313" key="2">
    <source>
        <dbReference type="EMBL" id="AAC16144.1"/>
    </source>
</evidence>
<proteinExistence type="predicted"/>
<sequence length="137" mass="15096">MGLNQWRHNGSIQHHIRHQALQLRVLGLELLEPIGVRKVHPAILGLQLVERRRAQTVLTAKLGGRQTGLLLFDHPDNLCVGAYAAPSGATVPSSSVKRLFRIRLLLKVGQTLHQIEGTSGRQVTSKRKSAAVTRPRA</sequence>
<name>O68058_RHOCA</name>
<evidence type="ECO:0000256" key="1">
    <source>
        <dbReference type="SAM" id="MobiDB-lite"/>
    </source>
</evidence>
<protein>
    <submittedName>
        <fullName evidence="2">Uncharacterized protein</fullName>
    </submittedName>
</protein>